<evidence type="ECO:0000313" key="1">
    <source>
        <dbReference type="EMBL" id="VDO73495.1"/>
    </source>
</evidence>
<protein>
    <submittedName>
        <fullName evidence="1">Uncharacterized protein</fullName>
    </submittedName>
</protein>
<dbReference type="Proteomes" id="UP000268014">
    <property type="component" value="Unassembled WGS sequence"/>
</dbReference>
<evidence type="ECO:0000313" key="2">
    <source>
        <dbReference type="Proteomes" id="UP000268014"/>
    </source>
</evidence>
<name>A0A3P8BKW1_HAEPC</name>
<keyword evidence="2" id="KW-1185">Reference proteome</keyword>
<dbReference type="EMBL" id="UZAF01020856">
    <property type="protein sequence ID" value="VDO73495.1"/>
    <property type="molecule type" value="Genomic_DNA"/>
</dbReference>
<proteinExistence type="predicted"/>
<organism evidence="1 2">
    <name type="scientific">Haemonchus placei</name>
    <name type="common">Barber's pole worm</name>
    <dbReference type="NCBI Taxonomy" id="6290"/>
    <lineage>
        <taxon>Eukaryota</taxon>
        <taxon>Metazoa</taxon>
        <taxon>Ecdysozoa</taxon>
        <taxon>Nematoda</taxon>
        <taxon>Chromadorea</taxon>
        <taxon>Rhabditida</taxon>
        <taxon>Rhabditina</taxon>
        <taxon>Rhabditomorpha</taxon>
        <taxon>Strongyloidea</taxon>
        <taxon>Trichostrongylidae</taxon>
        <taxon>Haemonchus</taxon>
    </lineage>
</organism>
<gene>
    <name evidence="1" type="ORF">HPLM_LOCUS18834</name>
</gene>
<sequence>MTTLLTRTNVSSRILRWALEARKYNVKIIYFKGAANRVADALSPGPVDENSLTLSADNIVAAVAEEPNWFKELRNNVIYKNVIEILEQSRMAEDVVFPNRVRKFMVADFSMHDEYLNFIDNGDFRKVIPQAHRKSVFLNAHAPLLAEPFFREKC</sequence>
<accession>A0A3P8BKW1</accession>
<dbReference type="AlphaFoldDB" id="A0A3P8BKW1"/>
<reference evidence="1 2" key="1">
    <citation type="submission" date="2018-11" db="EMBL/GenBank/DDBJ databases">
        <authorList>
            <consortium name="Pathogen Informatics"/>
        </authorList>
    </citation>
    <scope>NUCLEOTIDE SEQUENCE [LARGE SCALE GENOMIC DNA]</scope>
    <source>
        <strain evidence="1 2">MHpl1</strain>
    </source>
</reference>
<dbReference type="OrthoDB" id="5920491at2759"/>